<feature type="transmembrane region" description="Helical" evidence="6">
    <location>
        <begin position="74"/>
        <end position="95"/>
    </location>
</feature>
<dbReference type="Pfam" id="PF13515">
    <property type="entry name" value="FUSC_2"/>
    <property type="match status" value="1"/>
</dbReference>
<evidence type="ECO:0000256" key="5">
    <source>
        <dbReference type="SAM" id="MobiDB-lite"/>
    </source>
</evidence>
<feature type="transmembrane region" description="Helical" evidence="6">
    <location>
        <begin position="438"/>
        <end position="455"/>
    </location>
</feature>
<sequence>MVRFTANPVRALAGTDPGRTRLLNASGVAVAVLISTGCAWLIVNATHADGGYLAVGAFLAMQAGLSVRDATAPARVVTTALLVIPVVGGLAGTTLLAHNRYVEIAAFVVIGGVATWMRRFGPRWSAVGMIAFFSSFFALFLRPTVDDLGPLLLIGVGAVAASLIVKSTILLHAPDRSLRLLMRQFRGAGDAAVRAAEGSVGRPRATLQARLDRLGDVAMAITDWQSQYDTAARTGLTAHELARLVFDARTDLVQACLHLAQVPEPNADRELTALLDAMHRVLDTDLPASERSAASARARRTLEAVDPDVPGRFAVALLARAVESQIALREALESPHPAATAEPDTDVSSDEPTDAEPAVARDAEIAEAPDAGGGPHRFWHEWTPTTRMAVQVMLAATLATVAGEAISASRWYWSVLTAFLVFVGVNTRAAILTRAYRRVIGTVCGVFVGFGFGIAIDGAELPLMLLCAVSVFCMVYLGPLNYAVMAFFVTVLLSSMYGLLGILNRHILELRLEETLTGAVIGVACAFLIFSSSSRPELITRIRAYFASLEEVLTRSGDVLIGHGPTTAVLDAAHRLDTDHRELETFVSSMAVSFAGGQRRTLRRSATALLKNAGVHADRLAQESVILGKEGGTAAFHGDAADAARRGIDAVVAQSDAACRSLLHRRRDNPAKSEASETFDAVRRVPCRPHTPQYRAMLALSNLSITMANIERLRERD</sequence>
<keyword evidence="9" id="KW-1185">Reference proteome</keyword>
<feature type="transmembrane region" description="Helical" evidence="6">
    <location>
        <begin position="101"/>
        <end position="117"/>
    </location>
</feature>
<feature type="transmembrane region" description="Helical" evidence="6">
    <location>
        <begin position="124"/>
        <end position="145"/>
    </location>
</feature>
<protein>
    <submittedName>
        <fullName evidence="8">FUSC family protein</fullName>
    </submittedName>
</protein>
<proteinExistence type="predicted"/>
<gene>
    <name evidence="8" type="ORF">GCM10009855_04070</name>
</gene>
<reference evidence="8 9" key="1">
    <citation type="journal article" date="2019" name="Int. J. Syst. Evol. Microbiol.">
        <title>The Global Catalogue of Microorganisms (GCM) 10K type strain sequencing project: providing services to taxonomists for standard genome sequencing and annotation.</title>
        <authorList>
            <consortium name="The Broad Institute Genomics Platform"/>
            <consortium name="The Broad Institute Genome Sequencing Center for Infectious Disease"/>
            <person name="Wu L."/>
            <person name="Ma J."/>
        </authorList>
    </citation>
    <scope>NUCLEOTIDE SEQUENCE [LARGE SCALE GENOMIC DNA]</scope>
    <source>
        <strain evidence="8 9">JCM 16227</strain>
    </source>
</reference>
<feature type="transmembrane region" description="Helical" evidence="6">
    <location>
        <begin position="412"/>
        <end position="431"/>
    </location>
</feature>
<feature type="domain" description="Integral membrane bound transporter" evidence="7">
    <location>
        <begin position="398"/>
        <end position="524"/>
    </location>
</feature>
<organism evidence="8 9">
    <name type="scientific">Gordonia cholesterolivorans</name>
    <dbReference type="NCBI Taxonomy" id="559625"/>
    <lineage>
        <taxon>Bacteria</taxon>
        <taxon>Bacillati</taxon>
        <taxon>Actinomycetota</taxon>
        <taxon>Actinomycetes</taxon>
        <taxon>Mycobacteriales</taxon>
        <taxon>Gordoniaceae</taxon>
        <taxon>Gordonia</taxon>
    </lineage>
</organism>
<keyword evidence="4 6" id="KW-0472">Membrane</keyword>
<evidence type="ECO:0000256" key="3">
    <source>
        <dbReference type="ARBA" id="ARBA00022989"/>
    </source>
</evidence>
<keyword evidence="2 6" id="KW-0812">Transmembrane</keyword>
<evidence type="ECO:0000313" key="8">
    <source>
        <dbReference type="EMBL" id="GAA2367966.1"/>
    </source>
</evidence>
<evidence type="ECO:0000256" key="6">
    <source>
        <dbReference type="SAM" id="Phobius"/>
    </source>
</evidence>
<name>A0ABN3H2Z3_9ACTN</name>
<comment type="caution">
    <text evidence="8">The sequence shown here is derived from an EMBL/GenBank/DDBJ whole genome shotgun (WGS) entry which is preliminary data.</text>
</comment>
<dbReference type="Proteomes" id="UP001501170">
    <property type="component" value="Unassembled WGS sequence"/>
</dbReference>
<dbReference type="InterPro" id="IPR049453">
    <property type="entry name" value="Memb_transporter_dom"/>
</dbReference>
<feature type="compositionally biased region" description="Acidic residues" evidence="5">
    <location>
        <begin position="343"/>
        <end position="354"/>
    </location>
</feature>
<feature type="transmembrane region" description="Helical" evidence="6">
    <location>
        <begin position="515"/>
        <end position="533"/>
    </location>
</feature>
<feature type="transmembrane region" description="Helical" evidence="6">
    <location>
        <begin position="49"/>
        <end position="67"/>
    </location>
</feature>
<feature type="transmembrane region" description="Helical" evidence="6">
    <location>
        <begin position="388"/>
        <end position="406"/>
    </location>
</feature>
<evidence type="ECO:0000256" key="1">
    <source>
        <dbReference type="ARBA" id="ARBA00004141"/>
    </source>
</evidence>
<accession>A0ABN3H2Z3</accession>
<feature type="transmembrane region" description="Helical" evidence="6">
    <location>
        <begin position="151"/>
        <end position="173"/>
    </location>
</feature>
<evidence type="ECO:0000256" key="2">
    <source>
        <dbReference type="ARBA" id="ARBA00022692"/>
    </source>
</evidence>
<dbReference type="EMBL" id="BAAARB010000002">
    <property type="protein sequence ID" value="GAA2367966.1"/>
    <property type="molecule type" value="Genomic_DNA"/>
</dbReference>
<feature type="transmembrane region" description="Helical" evidence="6">
    <location>
        <begin position="21"/>
        <end position="43"/>
    </location>
</feature>
<evidence type="ECO:0000256" key="4">
    <source>
        <dbReference type="ARBA" id="ARBA00023136"/>
    </source>
</evidence>
<feature type="transmembrane region" description="Helical" evidence="6">
    <location>
        <begin position="484"/>
        <end position="503"/>
    </location>
</feature>
<feature type="region of interest" description="Disordered" evidence="5">
    <location>
        <begin position="331"/>
        <end position="358"/>
    </location>
</feature>
<dbReference type="RefSeq" id="WP_346074749.1">
    <property type="nucleotide sequence ID" value="NZ_BAAARB010000002.1"/>
</dbReference>
<evidence type="ECO:0000259" key="7">
    <source>
        <dbReference type="Pfam" id="PF13515"/>
    </source>
</evidence>
<keyword evidence="3 6" id="KW-1133">Transmembrane helix</keyword>
<evidence type="ECO:0000313" key="9">
    <source>
        <dbReference type="Proteomes" id="UP001501170"/>
    </source>
</evidence>
<comment type="subcellular location">
    <subcellularLocation>
        <location evidence="1">Membrane</location>
        <topology evidence="1">Multi-pass membrane protein</topology>
    </subcellularLocation>
</comment>